<dbReference type="GeneID" id="37637987"/>
<gene>
    <name evidence="3" type="ORF">AArc1_1177</name>
</gene>
<feature type="transmembrane region" description="Helical" evidence="2">
    <location>
        <begin position="195"/>
        <end position="218"/>
    </location>
</feature>
<keyword evidence="2" id="KW-0472">Membrane</keyword>
<name>A0A346PDC2_9EURY</name>
<evidence type="ECO:0000256" key="1">
    <source>
        <dbReference type="SAM" id="MobiDB-lite"/>
    </source>
</evidence>
<feature type="transmembrane region" description="Helical" evidence="2">
    <location>
        <begin position="230"/>
        <end position="252"/>
    </location>
</feature>
<accession>A0A346PDC2</accession>
<feature type="transmembrane region" description="Helical" evidence="2">
    <location>
        <begin position="258"/>
        <end position="282"/>
    </location>
</feature>
<dbReference type="RefSeq" id="WP_117363687.1">
    <property type="nucleotide sequence ID" value="NZ_CP024047.1"/>
</dbReference>
<dbReference type="InterPro" id="IPR058440">
    <property type="entry name" value="DUF8127"/>
</dbReference>
<feature type="transmembrane region" description="Helical" evidence="2">
    <location>
        <begin position="289"/>
        <end position="311"/>
    </location>
</feature>
<dbReference type="Pfam" id="PF26448">
    <property type="entry name" value="DUF8127"/>
    <property type="match status" value="1"/>
</dbReference>
<dbReference type="AlphaFoldDB" id="A0A346PDC2"/>
<keyword evidence="2" id="KW-1133">Transmembrane helix</keyword>
<feature type="transmembrane region" description="Helical" evidence="2">
    <location>
        <begin position="317"/>
        <end position="342"/>
    </location>
</feature>
<evidence type="ECO:0000313" key="3">
    <source>
        <dbReference type="EMBL" id="AXR77517.1"/>
    </source>
</evidence>
<feature type="region of interest" description="Disordered" evidence="1">
    <location>
        <begin position="130"/>
        <end position="170"/>
    </location>
</feature>
<reference evidence="4" key="1">
    <citation type="submission" date="2017-10" db="EMBL/GenBank/DDBJ databases">
        <title>Phenotypic and genomic properties of facultatively anaerobic sulfur-reducing natronoarchaea from hypersaline soda lakes.</title>
        <authorList>
            <person name="Sorokin D.Y."/>
            <person name="Kublanov I.V."/>
            <person name="Roman P."/>
            <person name="Sinninghe Damste J.S."/>
            <person name="Golyshin P.N."/>
            <person name="Rojo D."/>
            <person name="Ciordia S."/>
            <person name="Mena Md.C."/>
            <person name="Ferrer M."/>
            <person name="Messina E."/>
            <person name="Smedile F."/>
            <person name="La Spada G."/>
            <person name="La Cono V."/>
            <person name="Yakimov M.M."/>
        </authorList>
    </citation>
    <scope>NUCLEOTIDE SEQUENCE [LARGE SCALE GENOMIC DNA]</scope>
    <source>
        <strain evidence="4">AArc1</strain>
    </source>
</reference>
<sequence>MSLLIRHRHVLAVSLVVVGLVFVLSFNAVGIVAQDREATVSATAFDPATEPETLESDHTVYVVDTGSPLGDEPREAVETAATDGEFDGEVSNAQAQFFATDSYEYVVFDGAVYAFESTVDGESVTLEFDERDPASAASEIAAPVDEAESAARDAIETGEPASTAPGTLENPIVETNGEFYAVTPDIDPGMALTTVIAPITTILAAVGVAFVITGGWLFRRFQAGEVRPLTVRRGTVLAAAAAPGMLVVSVLFRSGNSPMWVVVGTALAVASGLLLVAGVALARERLWRLAATLLGGPALLLAAGLVAAVLAGPVEGVMGVIFGAFGLVVVGIFAAPLVLVGYRFAVSGEPALADGQ</sequence>
<protein>
    <submittedName>
        <fullName evidence="3">Uncharacterized protein</fullName>
    </submittedName>
</protein>
<dbReference type="Proteomes" id="UP000258707">
    <property type="component" value="Chromosome"/>
</dbReference>
<organism evidence="3 4">
    <name type="scientific">Natrarchaeobaculum sulfurireducens</name>
    <dbReference type="NCBI Taxonomy" id="2044521"/>
    <lineage>
        <taxon>Archaea</taxon>
        <taxon>Methanobacteriati</taxon>
        <taxon>Methanobacteriota</taxon>
        <taxon>Stenosarchaea group</taxon>
        <taxon>Halobacteria</taxon>
        <taxon>Halobacteriales</taxon>
        <taxon>Natrialbaceae</taxon>
        <taxon>Natrarchaeobaculum</taxon>
    </lineage>
</organism>
<dbReference type="EMBL" id="CP024047">
    <property type="protein sequence ID" value="AXR77517.1"/>
    <property type="molecule type" value="Genomic_DNA"/>
</dbReference>
<keyword evidence="2" id="KW-0812">Transmembrane</keyword>
<evidence type="ECO:0000256" key="2">
    <source>
        <dbReference type="SAM" id="Phobius"/>
    </source>
</evidence>
<evidence type="ECO:0000313" key="4">
    <source>
        <dbReference type="Proteomes" id="UP000258707"/>
    </source>
</evidence>
<dbReference type="KEGG" id="nan:AArc1_1177"/>
<proteinExistence type="predicted"/>